<evidence type="ECO:0008006" key="5">
    <source>
        <dbReference type="Google" id="ProtNLM"/>
    </source>
</evidence>
<dbReference type="EMBL" id="AP014879">
    <property type="protein sequence ID" value="BAV34320.1"/>
    <property type="molecule type" value="Genomic_DNA"/>
</dbReference>
<feature type="transmembrane region" description="Helical" evidence="1">
    <location>
        <begin position="220"/>
        <end position="242"/>
    </location>
</feature>
<organism evidence="3 4">
    <name type="scientific">Sulfuricaulis limicola</name>
    <dbReference type="NCBI Taxonomy" id="1620215"/>
    <lineage>
        <taxon>Bacteria</taxon>
        <taxon>Pseudomonadati</taxon>
        <taxon>Pseudomonadota</taxon>
        <taxon>Gammaproteobacteria</taxon>
        <taxon>Acidiferrobacterales</taxon>
        <taxon>Acidiferrobacteraceae</taxon>
        <taxon>Sulfuricaulis</taxon>
    </lineage>
</organism>
<feature type="chain" id="PRO_5008572427" description="PEP-CTERM protein-sorting domain-containing protein" evidence="2">
    <location>
        <begin position="25"/>
        <end position="253"/>
    </location>
</feature>
<keyword evidence="1" id="KW-1133">Transmembrane helix</keyword>
<name>A0A1B4XHN4_9GAMM</name>
<keyword evidence="2" id="KW-0732">Signal</keyword>
<keyword evidence="1" id="KW-0812">Transmembrane</keyword>
<sequence length="253" mass="26857">MTIRFLKRIWAGVLLLFISGVSHAALIAPAGLNTGDKFHLIFVTSGTTDAYSADIATYNAFVQATADAAGIGSAIGLTDWRVLGSTPTVNAADNLASIFNNQTNVPIYNIDPSPTLVDPLNGIFNNIVANSLTDLWVNGSTNNILYEEDGTPNYGNVWTGTTPSGNAYPNLALGSSTGFSSYAFPYNTESNIYAGYTNQFIQWHLYGVSQELIVLENGNVALSAVPVPAAVWLFGTGLLSLIGMASRKKCSNC</sequence>
<evidence type="ECO:0000256" key="2">
    <source>
        <dbReference type="SAM" id="SignalP"/>
    </source>
</evidence>
<proteinExistence type="predicted"/>
<gene>
    <name evidence="3" type="ORF">SCL_2029</name>
</gene>
<accession>A0A1B4XHN4</accession>
<evidence type="ECO:0000313" key="4">
    <source>
        <dbReference type="Proteomes" id="UP000243180"/>
    </source>
</evidence>
<reference evidence="3 4" key="1">
    <citation type="submission" date="2015-05" db="EMBL/GenBank/DDBJ databases">
        <title>Complete genome sequence of a sulfur-oxidizing gammaproteobacterium strain HA5.</title>
        <authorList>
            <person name="Miura A."/>
            <person name="Kojima H."/>
            <person name="Fukui M."/>
        </authorList>
    </citation>
    <scope>NUCLEOTIDE SEQUENCE [LARGE SCALE GENOMIC DNA]</scope>
    <source>
        <strain evidence="3 4">HA5</strain>
    </source>
</reference>
<protein>
    <recommendedName>
        <fullName evidence="5">PEP-CTERM protein-sorting domain-containing protein</fullName>
    </recommendedName>
</protein>
<evidence type="ECO:0000256" key="1">
    <source>
        <dbReference type="SAM" id="Phobius"/>
    </source>
</evidence>
<dbReference type="KEGG" id="slim:SCL_2029"/>
<dbReference type="Proteomes" id="UP000243180">
    <property type="component" value="Chromosome"/>
</dbReference>
<dbReference type="RefSeq" id="WP_197702592.1">
    <property type="nucleotide sequence ID" value="NZ_AP014879.1"/>
</dbReference>
<dbReference type="AlphaFoldDB" id="A0A1B4XHN4"/>
<keyword evidence="1" id="KW-0472">Membrane</keyword>
<dbReference type="InParanoid" id="A0A1B4XHN4"/>
<evidence type="ECO:0000313" key="3">
    <source>
        <dbReference type="EMBL" id="BAV34320.1"/>
    </source>
</evidence>
<feature type="signal peptide" evidence="2">
    <location>
        <begin position="1"/>
        <end position="24"/>
    </location>
</feature>
<keyword evidence="4" id="KW-1185">Reference proteome</keyword>